<gene>
    <name evidence="1" type="ORF">R3P38DRAFT_2563781</name>
</gene>
<organism evidence="1 2">
    <name type="scientific">Favolaschia claudopus</name>
    <dbReference type="NCBI Taxonomy" id="2862362"/>
    <lineage>
        <taxon>Eukaryota</taxon>
        <taxon>Fungi</taxon>
        <taxon>Dikarya</taxon>
        <taxon>Basidiomycota</taxon>
        <taxon>Agaricomycotina</taxon>
        <taxon>Agaricomycetes</taxon>
        <taxon>Agaricomycetidae</taxon>
        <taxon>Agaricales</taxon>
        <taxon>Marasmiineae</taxon>
        <taxon>Mycenaceae</taxon>
        <taxon>Favolaschia</taxon>
    </lineage>
</organism>
<evidence type="ECO:0000313" key="2">
    <source>
        <dbReference type="Proteomes" id="UP001362999"/>
    </source>
</evidence>
<dbReference type="Proteomes" id="UP001362999">
    <property type="component" value="Unassembled WGS sequence"/>
</dbReference>
<dbReference type="EMBL" id="JAWWNJ010000093">
    <property type="protein sequence ID" value="KAK6997128.1"/>
    <property type="molecule type" value="Genomic_DNA"/>
</dbReference>
<keyword evidence="2" id="KW-1185">Reference proteome</keyword>
<proteinExistence type="predicted"/>
<reference evidence="1 2" key="1">
    <citation type="journal article" date="2024" name="J Genomics">
        <title>Draft genome sequencing and assembly of Favolaschia claudopus CIRM-BRFM 2984 isolated from oak limbs.</title>
        <authorList>
            <person name="Navarro D."/>
            <person name="Drula E."/>
            <person name="Chaduli D."/>
            <person name="Cazenave R."/>
            <person name="Ahrendt S."/>
            <person name="Wang J."/>
            <person name="Lipzen A."/>
            <person name="Daum C."/>
            <person name="Barry K."/>
            <person name="Grigoriev I.V."/>
            <person name="Favel A."/>
            <person name="Rosso M.N."/>
            <person name="Martin F."/>
        </authorList>
    </citation>
    <scope>NUCLEOTIDE SEQUENCE [LARGE SCALE GENOMIC DNA]</scope>
    <source>
        <strain evidence="1 2">CIRM-BRFM 2984</strain>
    </source>
</reference>
<sequence length="77" mass="8657">MIMSEGPGVSCARLRSLIRCQLPSGRIVDLAMVQSMKHTNWRPKTLWDGCLVLEEGKNLSFLLMDFVIRGAFLCRCG</sequence>
<comment type="caution">
    <text evidence="1">The sequence shown here is derived from an EMBL/GenBank/DDBJ whole genome shotgun (WGS) entry which is preliminary data.</text>
</comment>
<protein>
    <submittedName>
        <fullName evidence="1">Uncharacterized protein</fullName>
    </submittedName>
</protein>
<evidence type="ECO:0000313" key="1">
    <source>
        <dbReference type="EMBL" id="KAK6997128.1"/>
    </source>
</evidence>
<dbReference type="AlphaFoldDB" id="A0AAW0A1B1"/>
<name>A0AAW0A1B1_9AGAR</name>
<accession>A0AAW0A1B1</accession>